<reference evidence="2" key="1">
    <citation type="submission" date="2022-10" db="EMBL/GenBank/DDBJ databases">
        <title>Culturing micro-colonial fungi from biological soil crusts in the Mojave desert and describing Neophaeococcomyces mojavensis, and introducing the new genera and species Taxawa tesnikishii.</title>
        <authorList>
            <person name="Kurbessoian T."/>
            <person name="Stajich J.E."/>
        </authorList>
    </citation>
    <scope>NUCLEOTIDE SEQUENCE</scope>
    <source>
        <strain evidence="2">TK_35</strain>
    </source>
</reference>
<feature type="region of interest" description="Disordered" evidence="1">
    <location>
        <begin position="1"/>
        <end position="128"/>
    </location>
</feature>
<dbReference type="PANTHER" id="PTHR42090:SF1">
    <property type="match status" value="1"/>
</dbReference>
<proteinExistence type="predicted"/>
<evidence type="ECO:0000313" key="3">
    <source>
        <dbReference type="Proteomes" id="UP001172681"/>
    </source>
</evidence>
<dbReference type="Proteomes" id="UP001172681">
    <property type="component" value="Unassembled WGS sequence"/>
</dbReference>
<accession>A0AA38XZ04</accession>
<feature type="compositionally biased region" description="Basic and acidic residues" evidence="1">
    <location>
        <begin position="60"/>
        <end position="73"/>
    </location>
</feature>
<dbReference type="EMBL" id="JAPDRN010000068">
    <property type="protein sequence ID" value="KAJ9629188.1"/>
    <property type="molecule type" value="Genomic_DNA"/>
</dbReference>
<sequence>MPPITARPLLRSLTSRQVQTHPGPRHVHLARQHYATEAESALKSTRNSVDKRMAQQNRQTIDRQSDEQSKSGTDDAVAAQSVAFDETTDPDEVQKQSGRDNSYGNPLEASPANVSLSQETVEVKRGGGVVTTKSVTKEKTTYRNDTKTKTLEAGFEKKAFAGSTKAAKEKKLHPTVQSGSR</sequence>
<gene>
    <name evidence="2" type="ORF">H2204_008977</name>
</gene>
<organism evidence="2 3">
    <name type="scientific">Knufia peltigerae</name>
    <dbReference type="NCBI Taxonomy" id="1002370"/>
    <lineage>
        <taxon>Eukaryota</taxon>
        <taxon>Fungi</taxon>
        <taxon>Dikarya</taxon>
        <taxon>Ascomycota</taxon>
        <taxon>Pezizomycotina</taxon>
        <taxon>Eurotiomycetes</taxon>
        <taxon>Chaetothyriomycetidae</taxon>
        <taxon>Chaetothyriales</taxon>
        <taxon>Trichomeriaceae</taxon>
        <taxon>Knufia</taxon>
    </lineage>
</organism>
<evidence type="ECO:0000256" key="1">
    <source>
        <dbReference type="SAM" id="MobiDB-lite"/>
    </source>
</evidence>
<name>A0AA38XZ04_9EURO</name>
<keyword evidence="3" id="KW-1185">Reference proteome</keyword>
<dbReference type="AlphaFoldDB" id="A0AA38XZ04"/>
<protein>
    <submittedName>
        <fullName evidence="2">Uncharacterized protein</fullName>
    </submittedName>
</protein>
<evidence type="ECO:0000313" key="2">
    <source>
        <dbReference type="EMBL" id="KAJ9629188.1"/>
    </source>
</evidence>
<feature type="region of interest" description="Disordered" evidence="1">
    <location>
        <begin position="161"/>
        <end position="181"/>
    </location>
</feature>
<dbReference type="PANTHER" id="PTHR42090">
    <property type="match status" value="1"/>
</dbReference>
<comment type="caution">
    <text evidence="2">The sequence shown here is derived from an EMBL/GenBank/DDBJ whole genome shotgun (WGS) entry which is preliminary data.</text>
</comment>